<feature type="transmembrane region" description="Helical" evidence="6">
    <location>
        <begin position="114"/>
        <end position="134"/>
    </location>
</feature>
<dbReference type="InterPro" id="IPR051461">
    <property type="entry name" value="UPF0750_membrane"/>
</dbReference>
<name>A0ABQ6Q0Z6_9BACT</name>
<organism evidence="8 9">
    <name type="scientific">Algoriphagus taiwanensis</name>
    <dbReference type="NCBI Taxonomy" id="1445656"/>
    <lineage>
        <taxon>Bacteria</taxon>
        <taxon>Pseudomonadati</taxon>
        <taxon>Bacteroidota</taxon>
        <taxon>Cytophagia</taxon>
        <taxon>Cytophagales</taxon>
        <taxon>Cyclobacteriaceae</taxon>
        <taxon>Algoriphagus</taxon>
    </lineage>
</organism>
<dbReference type="PANTHER" id="PTHR33545">
    <property type="entry name" value="UPF0750 MEMBRANE PROTEIN YITT-RELATED"/>
    <property type="match status" value="1"/>
</dbReference>
<dbReference type="Pfam" id="PF10035">
    <property type="entry name" value="DUF2179"/>
    <property type="match status" value="1"/>
</dbReference>
<evidence type="ECO:0000313" key="9">
    <source>
        <dbReference type="Proteomes" id="UP001307705"/>
    </source>
</evidence>
<keyword evidence="2" id="KW-1003">Cell membrane</keyword>
<feature type="domain" description="DUF2179" evidence="7">
    <location>
        <begin position="229"/>
        <end position="285"/>
    </location>
</feature>
<dbReference type="RefSeq" id="WP_338228689.1">
    <property type="nucleotide sequence ID" value="NZ_BTPE01000006.1"/>
</dbReference>
<sequence>MNPKDSIDWKSIFDPTSLVYIVVGVAFAAVALEAFMLPNKFLDGGVTGIAILVNLGFGVDLNLLLVLLNIPFLALGWKKVGKTFAVQSAISVFLLTLILHFLEFPTVTQDKVLIAVFGGFLMGTGIGLIIRGGGLIDGFEVITEYFQKNSALSASEITVFLNSLIMLSAAFVFGIEPAMYSILTYFTAIKTTDYVVEGFEEYTALTIISKEDDKVKELIVKEFGKAISVYKGERGYLPETFHIHHPCDIIMTVVTRLEVHRIKLAIQAIDPKAFFYVQTIKEVKGGVIKKVGKKHD</sequence>
<dbReference type="Proteomes" id="UP001307705">
    <property type="component" value="Unassembled WGS sequence"/>
</dbReference>
<feature type="transmembrane region" description="Helical" evidence="6">
    <location>
        <begin position="18"/>
        <end position="37"/>
    </location>
</feature>
<protein>
    <submittedName>
        <fullName evidence="8">YitT family protein</fullName>
    </submittedName>
</protein>
<evidence type="ECO:0000256" key="3">
    <source>
        <dbReference type="ARBA" id="ARBA00022692"/>
    </source>
</evidence>
<feature type="transmembrane region" description="Helical" evidence="6">
    <location>
        <begin position="154"/>
        <end position="175"/>
    </location>
</feature>
<evidence type="ECO:0000256" key="5">
    <source>
        <dbReference type="ARBA" id="ARBA00023136"/>
    </source>
</evidence>
<comment type="subcellular location">
    <subcellularLocation>
        <location evidence="1">Cell membrane</location>
        <topology evidence="1">Multi-pass membrane protein</topology>
    </subcellularLocation>
</comment>
<evidence type="ECO:0000256" key="6">
    <source>
        <dbReference type="SAM" id="Phobius"/>
    </source>
</evidence>
<evidence type="ECO:0000256" key="2">
    <source>
        <dbReference type="ARBA" id="ARBA00022475"/>
    </source>
</evidence>
<keyword evidence="5 6" id="KW-0472">Membrane</keyword>
<keyword evidence="4 6" id="KW-1133">Transmembrane helix</keyword>
<comment type="caution">
    <text evidence="8">The sequence shown here is derived from an EMBL/GenBank/DDBJ whole genome shotgun (WGS) entry which is preliminary data.</text>
</comment>
<dbReference type="InterPro" id="IPR003740">
    <property type="entry name" value="YitT"/>
</dbReference>
<accession>A0ABQ6Q0Z6</accession>
<dbReference type="CDD" id="cd16380">
    <property type="entry name" value="YitT_C"/>
    <property type="match status" value="1"/>
</dbReference>
<keyword evidence="9" id="KW-1185">Reference proteome</keyword>
<dbReference type="InterPro" id="IPR019264">
    <property type="entry name" value="DUF2179"/>
</dbReference>
<feature type="transmembrane region" description="Helical" evidence="6">
    <location>
        <begin position="49"/>
        <end position="72"/>
    </location>
</feature>
<evidence type="ECO:0000256" key="4">
    <source>
        <dbReference type="ARBA" id="ARBA00022989"/>
    </source>
</evidence>
<dbReference type="PANTHER" id="PTHR33545:SF3">
    <property type="entry name" value="UPF0750 MEMBRANE PROTEIN YQFU"/>
    <property type="match status" value="1"/>
</dbReference>
<evidence type="ECO:0000259" key="7">
    <source>
        <dbReference type="Pfam" id="PF10035"/>
    </source>
</evidence>
<dbReference type="Pfam" id="PF02588">
    <property type="entry name" value="YitT_membrane"/>
    <property type="match status" value="1"/>
</dbReference>
<feature type="transmembrane region" description="Helical" evidence="6">
    <location>
        <begin position="84"/>
        <end position="102"/>
    </location>
</feature>
<gene>
    <name evidence="8" type="ORF">Ataiwa_21290</name>
</gene>
<evidence type="ECO:0000313" key="8">
    <source>
        <dbReference type="EMBL" id="GMQ33857.1"/>
    </source>
</evidence>
<dbReference type="Gene3D" id="3.30.70.120">
    <property type="match status" value="1"/>
</dbReference>
<proteinExistence type="predicted"/>
<dbReference type="InterPro" id="IPR015867">
    <property type="entry name" value="N-reg_PII/ATP_PRibTrfase_C"/>
</dbReference>
<dbReference type="PIRSF" id="PIRSF006483">
    <property type="entry name" value="Membrane_protein_YitT"/>
    <property type="match status" value="1"/>
</dbReference>
<evidence type="ECO:0000256" key="1">
    <source>
        <dbReference type="ARBA" id="ARBA00004651"/>
    </source>
</evidence>
<dbReference type="EMBL" id="BTPE01000006">
    <property type="protein sequence ID" value="GMQ33857.1"/>
    <property type="molecule type" value="Genomic_DNA"/>
</dbReference>
<reference evidence="8 9" key="1">
    <citation type="submission" date="2023-08" db="EMBL/GenBank/DDBJ databases">
        <title>Draft genome sequence of Algoriphagus taiwanensis.</title>
        <authorList>
            <person name="Takatani N."/>
            <person name="Hosokawa M."/>
            <person name="Sawabe T."/>
        </authorList>
    </citation>
    <scope>NUCLEOTIDE SEQUENCE [LARGE SCALE GENOMIC DNA]</scope>
    <source>
        <strain evidence="8 9">JCM 19755</strain>
    </source>
</reference>
<keyword evidence="3 6" id="KW-0812">Transmembrane</keyword>